<feature type="domain" description="DUF7222" evidence="1">
    <location>
        <begin position="28"/>
        <end position="113"/>
    </location>
</feature>
<sequence length="117" mass="13576">MTNLELKNTLQAIANQQENSIEKQVAIEALEYDEIKNFFLDLMNHGCITGMVSSLIYYTDTHTFFDTHYSQIEELRSYFEDEMGGKIKIIGDLKNTLAWFSFEETAYKMAQELGLEL</sequence>
<keyword evidence="3" id="KW-1185">Reference proteome</keyword>
<reference evidence="2 3" key="1">
    <citation type="submission" date="2021-03" db="EMBL/GenBank/DDBJ databases">
        <title>Complete genome of Polaribacter_sp.SM13.</title>
        <authorList>
            <person name="Jeong S.W."/>
            <person name="Bae J.W."/>
        </authorList>
    </citation>
    <scope>NUCLEOTIDE SEQUENCE [LARGE SCALE GENOMIC DNA]</scope>
    <source>
        <strain evidence="2 3">SM13</strain>
    </source>
</reference>
<organism evidence="2 3">
    <name type="scientific">Polaribacter cellanae</name>
    <dbReference type="NCBI Taxonomy" id="2818493"/>
    <lineage>
        <taxon>Bacteria</taxon>
        <taxon>Pseudomonadati</taxon>
        <taxon>Bacteroidota</taxon>
        <taxon>Flavobacteriia</taxon>
        <taxon>Flavobacteriales</taxon>
        <taxon>Flavobacteriaceae</taxon>
    </lineage>
</organism>
<gene>
    <name evidence="2" type="ORF">J3359_09700</name>
</gene>
<dbReference type="EMBL" id="CP071869">
    <property type="protein sequence ID" value="QTE21124.1"/>
    <property type="molecule type" value="Genomic_DNA"/>
</dbReference>
<dbReference type="KEGG" id="pcea:J3359_09700"/>
<evidence type="ECO:0000313" key="3">
    <source>
        <dbReference type="Proteomes" id="UP000663920"/>
    </source>
</evidence>
<dbReference type="InterPro" id="IPR055646">
    <property type="entry name" value="DUF7222"/>
</dbReference>
<dbReference type="AlphaFoldDB" id="A0A975CKR5"/>
<protein>
    <recommendedName>
        <fullName evidence="1">DUF7222 domain-containing protein</fullName>
    </recommendedName>
</protein>
<proteinExistence type="predicted"/>
<evidence type="ECO:0000313" key="2">
    <source>
        <dbReference type="EMBL" id="QTE21124.1"/>
    </source>
</evidence>
<accession>A0A975CKR5</accession>
<dbReference type="Proteomes" id="UP000663920">
    <property type="component" value="Chromosome"/>
</dbReference>
<name>A0A975CKR5_9FLAO</name>
<dbReference type="RefSeq" id="WP_208076719.1">
    <property type="nucleotide sequence ID" value="NZ_CP071869.1"/>
</dbReference>
<evidence type="ECO:0000259" key="1">
    <source>
        <dbReference type="Pfam" id="PF23864"/>
    </source>
</evidence>
<dbReference type="Pfam" id="PF23864">
    <property type="entry name" value="DUF7222"/>
    <property type="match status" value="1"/>
</dbReference>